<evidence type="ECO:0000313" key="3">
    <source>
        <dbReference type="Proteomes" id="UP001566132"/>
    </source>
</evidence>
<feature type="compositionally biased region" description="Low complexity" evidence="1">
    <location>
        <begin position="44"/>
        <end position="64"/>
    </location>
</feature>
<reference evidence="2 3" key="1">
    <citation type="submission" date="2024-05" db="EMBL/GenBank/DDBJ databases">
        <title>Genetic variation in Jamaican populations of the coffee berry borer (Hypothenemus hampei).</title>
        <authorList>
            <person name="Errbii M."/>
            <person name="Myrie A."/>
        </authorList>
    </citation>
    <scope>NUCLEOTIDE SEQUENCE [LARGE SCALE GENOMIC DNA]</scope>
    <source>
        <strain evidence="2">JA-Hopewell-2020-01-JO</strain>
        <tissue evidence="2">Whole body</tissue>
    </source>
</reference>
<gene>
    <name evidence="2" type="ORF">ABEB36_011944</name>
</gene>
<evidence type="ECO:0000256" key="1">
    <source>
        <dbReference type="SAM" id="MobiDB-lite"/>
    </source>
</evidence>
<protein>
    <recommendedName>
        <fullName evidence="4">Small vasohibin-binding protein</fullName>
    </recommendedName>
</protein>
<name>A0ABD1EA95_HYPHA</name>
<evidence type="ECO:0000313" key="2">
    <source>
        <dbReference type="EMBL" id="KAL1491335.1"/>
    </source>
</evidence>
<keyword evidence="3" id="KW-1185">Reference proteome</keyword>
<proteinExistence type="predicted"/>
<dbReference type="EMBL" id="JBDJPC010000009">
    <property type="protein sequence ID" value="KAL1491335.1"/>
    <property type="molecule type" value="Genomic_DNA"/>
</dbReference>
<feature type="compositionally biased region" description="Basic and acidic residues" evidence="1">
    <location>
        <begin position="1"/>
        <end position="17"/>
    </location>
</feature>
<sequence>MAKHLGEEKKQEKKRTVAEVVRQRKRRENACAPFVPSEDRAEAQISLQQQQQQRESVASQPQQQRQNPVGAVQDRLSVPRTNFASGNFRNFFLPFT</sequence>
<feature type="region of interest" description="Disordered" evidence="1">
    <location>
        <begin position="1"/>
        <end position="78"/>
    </location>
</feature>
<organism evidence="2 3">
    <name type="scientific">Hypothenemus hampei</name>
    <name type="common">Coffee berry borer</name>
    <dbReference type="NCBI Taxonomy" id="57062"/>
    <lineage>
        <taxon>Eukaryota</taxon>
        <taxon>Metazoa</taxon>
        <taxon>Ecdysozoa</taxon>
        <taxon>Arthropoda</taxon>
        <taxon>Hexapoda</taxon>
        <taxon>Insecta</taxon>
        <taxon>Pterygota</taxon>
        <taxon>Neoptera</taxon>
        <taxon>Endopterygota</taxon>
        <taxon>Coleoptera</taxon>
        <taxon>Polyphaga</taxon>
        <taxon>Cucujiformia</taxon>
        <taxon>Curculionidae</taxon>
        <taxon>Scolytinae</taxon>
        <taxon>Hypothenemus</taxon>
    </lineage>
</organism>
<accession>A0ABD1EA95</accession>
<dbReference type="AlphaFoldDB" id="A0ABD1EA95"/>
<comment type="caution">
    <text evidence="2">The sequence shown here is derived from an EMBL/GenBank/DDBJ whole genome shotgun (WGS) entry which is preliminary data.</text>
</comment>
<evidence type="ECO:0008006" key="4">
    <source>
        <dbReference type="Google" id="ProtNLM"/>
    </source>
</evidence>
<dbReference type="Proteomes" id="UP001566132">
    <property type="component" value="Unassembled WGS sequence"/>
</dbReference>